<evidence type="ECO:0000313" key="1">
    <source>
        <dbReference type="EMBL" id="KAF2108468.1"/>
    </source>
</evidence>
<sequence length="53" mass="5512">MTNLSRASCPSYRGISHLHLEPGAVASQVSETCRICEGLGGPRGSQARSASQP</sequence>
<organism evidence="1 2">
    <name type="scientific">Lophiotrema nucula</name>
    <dbReference type="NCBI Taxonomy" id="690887"/>
    <lineage>
        <taxon>Eukaryota</taxon>
        <taxon>Fungi</taxon>
        <taxon>Dikarya</taxon>
        <taxon>Ascomycota</taxon>
        <taxon>Pezizomycotina</taxon>
        <taxon>Dothideomycetes</taxon>
        <taxon>Pleosporomycetidae</taxon>
        <taxon>Pleosporales</taxon>
        <taxon>Lophiotremataceae</taxon>
        <taxon>Lophiotrema</taxon>
    </lineage>
</organism>
<dbReference type="AlphaFoldDB" id="A0A6A5YQY9"/>
<name>A0A6A5YQY9_9PLEO</name>
<reference evidence="1" key="1">
    <citation type="journal article" date="2020" name="Stud. Mycol.">
        <title>101 Dothideomycetes genomes: a test case for predicting lifestyles and emergence of pathogens.</title>
        <authorList>
            <person name="Haridas S."/>
            <person name="Albert R."/>
            <person name="Binder M."/>
            <person name="Bloem J."/>
            <person name="Labutti K."/>
            <person name="Salamov A."/>
            <person name="Andreopoulos B."/>
            <person name="Baker S."/>
            <person name="Barry K."/>
            <person name="Bills G."/>
            <person name="Bluhm B."/>
            <person name="Cannon C."/>
            <person name="Castanera R."/>
            <person name="Culley D."/>
            <person name="Daum C."/>
            <person name="Ezra D."/>
            <person name="Gonzalez J."/>
            <person name="Henrissat B."/>
            <person name="Kuo A."/>
            <person name="Liang C."/>
            <person name="Lipzen A."/>
            <person name="Lutzoni F."/>
            <person name="Magnuson J."/>
            <person name="Mondo S."/>
            <person name="Nolan M."/>
            <person name="Ohm R."/>
            <person name="Pangilinan J."/>
            <person name="Park H.-J."/>
            <person name="Ramirez L."/>
            <person name="Alfaro M."/>
            <person name="Sun H."/>
            <person name="Tritt A."/>
            <person name="Yoshinaga Y."/>
            <person name="Zwiers L.-H."/>
            <person name="Turgeon B."/>
            <person name="Goodwin S."/>
            <person name="Spatafora J."/>
            <person name="Crous P."/>
            <person name="Grigoriev I."/>
        </authorList>
    </citation>
    <scope>NUCLEOTIDE SEQUENCE</scope>
    <source>
        <strain evidence="1">CBS 627.86</strain>
    </source>
</reference>
<proteinExistence type="predicted"/>
<protein>
    <submittedName>
        <fullName evidence="1">Uncharacterized protein</fullName>
    </submittedName>
</protein>
<gene>
    <name evidence="1" type="ORF">BDV96DRAFT_260019</name>
</gene>
<accession>A0A6A5YQY9</accession>
<dbReference type="Proteomes" id="UP000799770">
    <property type="component" value="Unassembled WGS sequence"/>
</dbReference>
<evidence type="ECO:0000313" key="2">
    <source>
        <dbReference type="Proteomes" id="UP000799770"/>
    </source>
</evidence>
<keyword evidence="2" id="KW-1185">Reference proteome</keyword>
<dbReference type="EMBL" id="ML977347">
    <property type="protein sequence ID" value="KAF2108468.1"/>
    <property type="molecule type" value="Genomic_DNA"/>
</dbReference>